<evidence type="ECO:0000313" key="1">
    <source>
        <dbReference type="EMBL" id="KAI0082984.1"/>
    </source>
</evidence>
<dbReference type="EMBL" id="MU275028">
    <property type="protein sequence ID" value="KAI0082984.1"/>
    <property type="molecule type" value="Genomic_DNA"/>
</dbReference>
<comment type="caution">
    <text evidence="1">The sequence shown here is derived from an EMBL/GenBank/DDBJ whole genome shotgun (WGS) entry which is preliminary data.</text>
</comment>
<sequence length="383" mass="43743">MHLIAINNPELWLGLWRGTLACDPKDSIDTWDWAVLTGDVWMNHGAEVTAAARPHFPGSFDCPPRNPAEKLNSGYKAWESLMYLFGLGPGLLYGILPDKYWEHFCKLVQAARIISQRHISADQLVYAHGLIISFCEEFERLYCQRKSSRLHFVRQSVHAFIHLAPETFHLGPFAIYAQWTMERTIGDLGRQIRQPSNPYANLSRRAHHQCQRNMLYALIPDLPLNTQPTTPRNAVSLGNEYTLLHKAQKAARTVPQDEALAIRKHFTENCYTDIDVSEEWLDNPKIAKWGRLWLPNGQIARSTWVEASRPLHKLRISQNVKLNENGNVGFAEVQHYFHIASEHGPSKGFALVKRYSDPDATLLRRSFDTVYSCLPGTVLEIIP</sequence>
<gene>
    <name evidence="1" type="ORF">BDY19DRAFT_869032</name>
</gene>
<organism evidence="1 2">
    <name type="scientific">Irpex rosettiformis</name>
    <dbReference type="NCBI Taxonomy" id="378272"/>
    <lineage>
        <taxon>Eukaryota</taxon>
        <taxon>Fungi</taxon>
        <taxon>Dikarya</taxon>
        <taxon>Basidiomycota</taxon>
        <taxon>Agaricomycotina</taxon>
        <taxon>Agaricomycetes</taxon>
        <taxon>Polyporales</taxon>
        <taxon>Irpicaceae</taxon>
        <taxon>Irpex</taxon>
    </lineage>
</organism>
<reference evidence="1" key="1">
    <citation type="journal article" date="2021" name="Environ. Microbiol.">
        <title>Gene family expansions and transcriptome signatures uncover fungal adaptations to wood decay.</title>
        <authorList>
            <person name="Hage H."/>
            <person name="Miyauchi S."/>
            <person name="Viragh M."/>
            <person name="Drula E."/>
            <person name="Min B."/>
            <person name="Chaduli D."/>
            <person name="Navarro D."/>
            <person name="Favel A."/>
            <person name="Norest M."/>
            <person name="Lesage-Meessen L."/>
            <person name="Balint B."/>
            <person name="Merenyi Z."/>
            <person name="de Eugenio L."/>
            <person name="Morin E."/>
            <person name="Martinez A.T."/>
            <person name="Baldrian P."/>
            <person name="Stursova M."/>
            <person name="Martinez M.J."/>
            <person name="Novotny C."/>
            <person name="Magnuson J.K."/>
            <person name="Spatafora J.W."/>
            <person name="Maurice S."/>
            <person name="Pangilinan J."/>
            <person name="Andreopoulos W."/>
            <person name="LaButti K."/>
            <person name="Hundley H."/>
            <person name="Na H."/>
            <person name="Kuo A."/>
            <person name="Barry K."/>
            <person name="Lipzen A."/>
            <person name="Henrissat B."/>
            <person name="Riley R."/>
            <person name="Ahrendt S."/>
            <person name="Nagy L.G."/>
            <person name="Grigoriev I.V."/>
            <person name="Martin F."/>
            <person name="Rosso M.N."/>
        </authorList>
    </citation>
    <scope>NUCLEOTIDE SEQUENCE</scope>
    <source>
        <strain evidence="1">CBS 384.51</strain>
    </source>
</reference>
<dbReference type="Proteomes" id="UP001055072">
    <property type="component" value="Unassembled WGS sequence"/>
</dbReference>
<accession>A0ACB8TM00</accession>
<keyword evidence="2" id="KW-1185">Reference proteome</keyword>
<protein>
    <submittedName>
        <fullName evidence="1">Uncharacterized protein</fullName>
    </submittedName>
</protein>
<name>A0ACB8TM00_9APHY</name>
<proteinExistence type="predicted"/>
<feature type="non-terminal residue" evidence="1">
    <location>
        <position position="383"/>
    </location>
</feature>
<evidence type="ECO:0000313" key="2">
    <source>
        <dbReference type="Proteomes" id="UP001055072"/>
    </source>
</evidence>